<feature type="transmembrane region" description="Helical" evidence="2">
    <location>
        <begin position="271"/>
        <end position="290"/>
    </location>
</feature>
<keyword evidence="2" id="KW-0472">Membrane</keyword>
<evidence type="ECO:0000313" key="3">
    <source>
        <dbReference type="EMBL" id="KIM27839.1"/>
    </source>
</evidence>
<keyword evidence="4" id="KW-1185">Reference proteome</keyword>
<reference evidence="4" key="2">
    <citation type="submission" date="2015-01" db="EMBL/GenBank/DDBJ databases">
        <title>Evolutionary Origins and Diversification of the Mycorrhizal Mutualists.</title>
        <authorList>
            <consortium name="DOE Joint Genome Institute"/>
            <consortium name="Mycorrhizal Genomics Consortium"/>
            <person name="Kohler A."/>
            <person name="Kuo A."/>
            <person name="Nagy L.G."/>
            <person name="Floudas D."/>
            <person name="Copeland A."/>
            <person name="Barry K.W."/>
            <person name="Cichocki N."/>
            <person name="Veneault-Fourrey C."/>
            <person name="LaButti K."/>
            <person name="Lindquist E.A."/>
            <person name="Lipzen A."/>
            <person name="Lundell T."/>
            <person name="Morin E."/>
            <person name="Murat C."/>
            <person name="Riley R."/>
            <person name="Ohm R."/>
            <person name="Sun H."/>
            <person name="Tunlid A."/>
            <person name="Henrissat B."/>
            <person name="Grigoriev I.V."/>
            <person name="Hibbett D.S."/>
            <person name="Martin F."/>
        </authorList>
    </citation>
    <scope>NUCLEOTIDE SEQUENCE [LARGE SCALE GENOMIC DNA]</scope>
    <source>
        <strain evidence="4">MAFF 305830</strain>
    </source>
</reference>
<evidence type="ECO:0000256" key="1">
    <source>
        <dbReference type="SAM" id="MobiDB-lite"/>
    </source>
</evidence>
<evidence type="ECO:0000313" key="4">
    <source>
        <dbReference type="Proteomes" id="UP000054097"/>
    </source>
</evidence>
<reference evidence="3 4" key="1">
    <citation type="submission" date="2014-04" db="EMBL/GenBank/DDBJ databases">
        <authorList>
            <consortium name="DOE Joint Genome Institute"/>
            <person name="Kuo A."/>
            <person name="Zuccaro A."/>
            <person name="Kohler A."/>
            <person name="Nagy L.G."/>
            <person name="Floudas D."/>
            <person name="Copeland A."/>
            <person name="Barry K.W."/>
            <person name="Cichocki N."/>
            <person name="Veneault-Fourrey C."/>
            <person name="LaButti K."/>
            <person name="Lindquist E.A."/>
            <person name="Lipzen A."/>
            <person name="Lundell T."/>
            <person name="Morin E."/>
            <person name="Murat C."/>
            <person name="Sun H."/>
            <person name="Tunlid A."/>
            <person name="Henrissat B."/>
            <person name="Grigoriev I.V."/>
            <person name="Hibbett D.S."/>
            <person name="Martin F."/>
            <person name="Nordberg H.P."/>
            <person name="Cantor M.N."/>
            <person name="Hua S.X."/>
        </authorList>
    </citation>
    <scope>NUCLEOTIDE SEQUENCE [LARGE SCALE GENOMIC DNA]</scope>
    <source>
        <strain evidence="3 4">MAFF 305830</strain>
    </source>
</reference>
<proteinExistence type="predicted"/>
<protein>
    <submittedName>
        <fullName evidence="3">Uncharacterized protein</fullName>
    </submittedName>
</protein>
<keyword evidence="2" id="KW-1133">Transmembrane helix</keyword>
<dbReference type="EMBL" id="KN824296">
    <property type="protein sequence ID" value="KIM27839.1"/>
    <property type="molecule type" value="Genomic_DNA"/>
</dbReference>
<organism evidence="3 4">
    <name type="scientific">Serendipita vermifera MAFF 305830</name>
    <dbReference type="NCBI Taxonomy" id="933852"/>
    <lineage>
        <taxon>Eukaryota</taxon>
        <taxon>Fungi</taxon>
        <taxon>Dikarya</taxon>
        <taxon>Basidiomycota</taxon>
        <taxon>Agaricomycotina</taxon>
        <taxon>Agaricomycetes</taxon>
        <taxon>Sebacinales</taxon>
        <taxon>Serendipitaceae</taxon>
        <taxon>Serendipita</taxon>
    </lineage>
</organism>
<dbReference type="Proteomes" id="UP000054097">
    <property type="component" value="Unassembled WGS sequence"/>
</dbReference>
<accession>A0A0C3B6R7</accession>
<gene>
    <name evidence="3" type="ORF">M408DRAFT_159846</name>
</gene>
<dbReference type="STRING" id="933852.A0A0C3B6R7"/>
<evidence type="ECO:0000256" key="2">
    <source>
        <dbReference type="SAM" id="Phobius"/>
    </source>
</evidence>
<dbReference type="HOGENOM" id="CLU_022144_0_0_1"/>
<feature type="compositionally biased region" description="Low complexity" evidence="1">
    <location>
        <begin position="1"/>
        <end position="19"/>
    </location>
</feature>
<feature type="region of interest" description="Disordered" evidence="1">
    <location>
        <begin position="1"/>
        <end position="37"/>
    </location>
</feature>
<keyword evidence="2" id="KW-0812">Transmembrane</keyword>
<name>A0A0C3B6R7_SERVB</name>
<dbReference type="OrthoDB" id="3365519at2759"/>
<dbReference type="AlphaFoldDB" id="A0A0C3B6R7"/>
<sequence>MEAIMAQSGAAEASANARSRPTSPLVRAQSPAPATGTWQKTFHSPLYRIGHAPLLRVFIPSPDGAWLSDASVLACEKELKRAGIVPLLKIGDVVWDTAVSDEAGFGNVGRLVWDGNYLIDLDYTFSTTGDIPPYLHSLSFPPAYFHKVLRSSGNPIMQIDLRPWGREIASNLQLVQDRAQAETPQGGRHTVMRWTHRTRFQVIRNTPIPDSNLLVDAGWEGSIVVEAEGTNEGLADLQLRCGMEWFKPQPGVQPKQGDGGRVFRLIRERRCVMFILFSLACLLNTVFSAAQAKFGCAPCA</sequence>